<dbReference type="HOGENOM" id="CLU_179332_2_1_3"/>
<evidence type="ECO:0000313" key="2">
    <source>
        <dbReference type="Proteomes" id="UP000001203"/>
    </source>
</evidence>
<dbReference type="eggNOG" id="ENOG5033G41">
    <property type="taxonomic scope" value="Bacteria"/>
</dbReference>
<name>B1WZX8_CROS5</name>
<sequence>MSKIKRMNMTSVTDKTQCTTGTSNEIYDLVSVVYHALEGAVTYDQYIEDAKSAGDNELASFFEELKDNNCQMANKAKSLLKSRMD</sequence>
<proteinExistence type="predicted"/>
<protein>
    <submittedName>
        <fullName evidence="1">Uncharacterized protein</fullName>
    </submittedName>
</protein>
<dbReference type="STRING" id="43989.cce_3529"/>
<gene>
    <name evidence="1" type="ordered locus">cce_3529</name>
</gene>
<dbReference type="AlphaFoldDB" id="B1WZX8"/>
<organism evidence="1 2">
    <name type="scientific">Crocosphaera subtropica (strain ATCC 51142 / BH68)</name>
    <name type="common">Cyanothece sp. (strain ATCC 51142)</name>
    <dbReference type="NCBI Taxonomy" id="43989"/>
    <lineage>
        <taxon>Bacteria</taxon>
        <taxon>Bacillati</taxon>
        <taxon>Cyanobacteriota</taxon>
        <taxon>Cyanophyceae</taxon>
        <taxon>Oscillatoriophycideae</taxon>
        <taxon>Chroococcales</taxon>
        <taxon>Aphanothecaceae</taxon>
        <taxon>Crocosphaera</taxon>
        <taxon>Crocosphaera subtropica</taxon>
    </lineage>
</organism>
<accession>B1WZX8</accession>
<reference evidence="1 2" key="1">
    <citation type="journal article" date="2008" name="Proc. Natl. Acad. Sci. U.S.A.">
        <title>The genome of Cyanothece 51142, a unicellular diazotrophic cyanobacterium important in the marine nitrogen cycle.</title>
        <authorList>
            <person name="Welsh E.A."/>
            <person name="Liberton M."/>
            <person name="Stoeckel J."/>
            <person name="Loh T."/>
            <person name="Elvitigala T."/>
            <person name="Wang C."/>
            <person name="Wollam A."/>
            <person name="Fulton R.S."/>
            <person name="Clifton S.W."/>
            <person name="Jacobs J.M."/>
            <person name="Aurora R."/>
            <person name="Ghosh B.K."/>
            <person name="Sherman L.A."/>
            <person name="Smith R.D."/>
            <person name="Wilson R.K."/>
            <person name="Pakrasi H.B."/>
        </authorList>
    </citation>
    <scope>NUCLEOTIDE SEQUENCE [LARGE SCALE GENOMIC DNA]</scope>
    <source>
        <strain evidence="2">ATCC 51142 / BH68</strain>
    </source>
</reference>
<dbReference type="EMBL" id="CP000806">
    <property type="protein sequence ID" value="ACB52877.1"/>
    <property type="molecule type" value="Genomic_DNA"/>
</dbReference>
<dbReference type="KEGG" id="cyt:cce_3529"/>
<evidence type="ECO:0000313" key="1">
    <source>
        <dbReference type="EMBL" id="ACB52877.1"/>
    </source>
</evidence>
<dbReference type="Proteomes" id="UP000001203">
    <property type="component" value="Chromosome circular"/>
</dbReference>
<keyword evidence="2" id="KW-1185">Reference proteome</keyword>